<feature type="domain" description="Resolvase/invertase-type recombinase catalytic" evidence="3">
    <location>
        <begin position="84"/>
        <end position="226"/>
    </location>
</feature>
<evidence type="ECO:0000313" key="5">
    <source>
        <dbReference type="Proteomes" id="UP001500893"/>
    </source>
</evidence>
<dbReference type="PANTHER" id="PTHR30461:SF2">
    <property type="entry name" value="SERINE RECOMBINASE PINE-RELATED"/>
    <property type="match status" value="1"/>
</dbReference>
<keyword evidence="1" id="KW-0238">DNA-binding</keyword>
<dbReference type="InterPro" id="IPR036162">
    <property type="entry name" value="Resolvase-like_N_sf"/>
</dbReference>
<dbReference type="EMBL" id="BAAAVM010000091">
    <property type="protein sequence ID" value="GAA3157866.1"/>
    <property type="molecule type" value="Genomic_DNA"/>
</dbReference>
<sequence>MINDAYKLVESHTCPMSTCRAPAGSSCRTTSNKVALKYHTARFQLVPALRSELHVATPAVRHPGAAWTALPVQKLAAPAVPMEIRLAYARVSSRTQEIQSQVDALEASGVHRLFQEQISTRVRERPEMKAALTAAREYRSLGAKVTLVVHEMKRLGRGALELLKVAEELRDAEIELEFLTGPLAGKHDPAGHGAALFAFFAAMAESERDYIRDKTLEGQETARTKGKAIGGVKVSDEDMLATALRLRDDERLSLREIASRLVIRTGKKRGQHPAPATVMRMLREHDEQTAAAPLEPTA</sequence>
<proteinExistence type="predicted"/>
<accession>A0ABP6NT85</accession>
<evidence type="ECO:0000259" key="3">
    <source>
        <dbReference type="PROSITE" id="PS51736"/>
    </source>
</evidence>
<evidence type="ECO:0000313" key="4">
    <source>
        <dbReference type="EMBL" id="GAA3157866.1"/>
    </source>
</evidence>
<evidence type="ECO:0000256" key="2">
    <source>
        <dbReference type="ARBA" id="ARBA00023172"/>
    </source>
</evidence>
<dbReference type="Pfam" id="PF00239">
    <property type="entry name" value="Resolvase"/>
    <property type="match status" value="1"/>
</dbReference>
<dbReference type="InterPro" id="IPR006119">
    <property type="entry name" value="Resolv_N"/>
</dbReference>
<dbReference type="SUPFAM" id="SSF53041">
    <property type="entry name" value="Resolvase-like"/>
    <property type="match status" value="1"/>
</dbReference>
<dbReference type="InterPro" id="IPR056911">
    <property type="entry name" value="Phage_Znf_bind_put"/>
</dbReference>
<dbReference type="PANTHER" id="PTHR30461">
    <property type="entry name" value="DNA-INVERTASE FROM LAMBDOID PROPHAGE"/>
    <property type="match status" value="1"/>
</dbReference>
<dbReference type="PROSITE" id="PS51736">
    <property type="entry name" value="RECOMBINASES_3"/>
    <property type="match status" value="1"/>
</dbReference>
<evidence type="ECO:0000256" key="1">
    <source>
        <dbReference type="ARBA" id="ARBA00023125"/>
    </source>
</evidence>
<dbReference type="RefSeq" id="WP_345056287.1">
    <property type="nucleotide sequence ID" value="NZ_BAAAVM010000091.1"/>
</dbReference>
<comment type="caution">
    <text evidence="4">The sequence shown here is derived from an EMBL/GenBank/DDBJ whole genome shotgun (WGS) entry which is preliminary data.</text>
</comment>
<dbReference type="InterPro" id="IPR050639">
    <property type="entry name" value="SSR_resolvase"/>
</dbReference>
<dbReference type="Proteomes" id="UP001500893">
    <property type="component" value="Unassembled WGS sequence"/>
</dbReference>
<dbReference type="Gene3D" id="3.40.50.1390">
    <property type="entry name" value="Resolvase, N-terminal catalytic domain"/>
    <property type="match status" value="1"/>
</dbReference>
<dbReference type="SMART" id="SM00857">
    <property type="entry name" value="Resolvase"/>
    <property type="match status" value="1"/>
</dbReference>
<reference evidence="5" key="1">
    <citation type="journal article" date="2019" name="Int. J. Syst. Evol. Microbiol.">
        <title>The Global Catalogue of Microorganisms (GCM) 10K type strain sequencing project: providing services to taxonomists for standard genome sequencing and annotation.</title>
        <authorList>
            <consortium name="The Broad Institute Genomics Platform"/>
            <consortium name="The Broad Institute Genome Sequencing Center for Infectious Disease"/>
            <person name="Wu L."/>
            <person name="Ma J."/>
        </authorList>
    </citation>
    <scope>NUCLEOTIDE SEQUENCE [LARGE SCALE GENOMIC DNA]</scope>
    <source>
        <strain evidence="5">JCM 11574</strain>
    </source>
</reference>
<keyword evidence="2" id="KW-0233">DNA recombination</keyword>
<protein>
    <recommendedName>
        <fullName evidence="3">Resolvase/invertase-type recombinase catalytic domain-containing protein</fullName>
    </recommendedName>
</protein>
<dbReference type="CDD" id="cd03768">
    <property type="entry name" value="SR_ResInv"/>
    <property type="match status" value="1"/>
</dbReference>
<dbReference type="Pfam" id="PF24623">
    <property type="entry name" value="Phage_zn_bind_8"/>
    <property type="match status" value="1"/>
</dbReference>
<gene>
    <name evidence="4" type="ORF">GCM10010521_52350</name>
</gene>
<organism evidence="4 5">
    <name type="scientific">Streptomyces rameus</name>
    <dbReference type="NCBI Taxonomy" id="68261"/>
    <lineage>
        <taxon>Bacteria</taxon>
        <taxon>Bacillati</taxon>
        <taxon>Actinomycetota</taxon>
        <taxon>Actinomycetes</taxon>
        <taxon>Kitasatosporales</taxon>
        <taxon>Streptomycetaceae</taxon>
        <taxon>Streptomyces</taxon>
    </lineage>
</organism>
<keyword evidence="5" id="KW-1185">Reference proteome</keyword>
<name>A0ABP6NT85_9ACTN</name>